<protein>
    <recommendedName>
        <fullName evidence="5">Serine acetyltransferase</fullName>
        <ecNumber evidence="5">2.3.1.30</ecNumber>
    </recommendedName>
</protein>
<keyword evidence="2 5" id="KW-0808">Transferase</keyword>
<reference evidence="6 7" key="1">
    <citation type="submission" date="2016-02" db="EMBL/GenBank/DDBJ databases">
        <authorList>
            <person name="Wen L."/>
            <person name="He K."/>
            <person name="Yang H."/>
        </authorList>
    </citation>
    <scope>NUCLEOTIDE SEQUENCE [LARGE SCALE GENOMIC DNA]</scope>
    <source>
        <strain evidence="6 7">KLE1704</strain>
    </source>
</reference>
<dbReference type="AlphaFoldDB" id="A0A139LTZ6"/>
<evidence type="ECO:0000256" key="2">
    <source>
        <dbReference type="ARBA" id="ARBA00022679"/>
    </source>
</evidence>
<dbReference type="InterPro" id="IPR001451">
    <property type="entry name" value="Hexapep"/>
</dbReference>
<dbReference type="SUPFAM" id="SSF51161">
    <property type="entry name" value="Trimeric LpxA-like enzymes"/>
    <property type="match status" value="1"/>
</dbReference>
<dbReference type="Pfam" id="PF00132">
    <property type="entry name" value="Hexapep"/>
    <property type="match status" value="1"/>
</dbReference>
<dbReference type="InterPro" id="IPR045304">
    <property type="entry name" value="LbH_SAT"/>
</dbReference>
<dbReference type="PANTHER" id="PTHR42811">
    <property type="entry name" value="SERINE ACETYLTRANSFERASE"/>
    <property type="match status" value="1"/>
</dbReference>
<evidence type="ECO:0000256" key="1">
    <source>
        <dbReference type="ARBA" id="ARBA00007274"/>
    </source>
</evidence>
<dbReference type="GO" id="GO:0006535">
    <property type="term" value="P:cysteine biosynthetic process from serine"/>
    <property type="evidence" value="ECO:0007669"/>
    <property type="project" value="InterPro"/>
</dbReference>
<dbReference type="GO" id="GO:0009001">
    <property type="term" value="F:serine O-acetyltransferase activity"/>
    <property type="evidence" value="ECO:0007669"/>
    <property type="project" value="UniProtKB-EC"/>
</dbReference>
<dbReference type="Proteomes" id="UP000070319">
    <property type="component" value="Unassembled WGS sequence"/>
</dbReference>
<dbReference type="Gene3D" id="2.160.10.10">
    <property type="entry name" value="Hexapeptide repeat proteins"/>
    <property type="match status" value="1"/>
</dbReference>
<sequence>MDSWIQDKKRKGSLPLYQYFYRKSSTSSLFKYVYLALLKITRFLYNVEISSTVKIGEGLYIGHPYGITINPKAVLGKNINIHKGVTIGQENRGRRKGVPIIGNSVWIGVNSTVVGNITIGDDVLIAPNSYVNCDVPSHSVVFGNPCIIRHRENATEYYINNKI</sequence>
<dbReference type="InterPro" id="IPR011004">
    <property type="entry name" value="Trimer_LpxA-like_sf"/>
</dbReference>
<proteinExistence type="inferred from homology"/>
<evidence type="ECO:0000256" key="4">
    <source>
        <dbReference type="ARBA" id="ARBA00023315"/>
    </source>
</evidence>
<accession>A0A139LTZ6</accession>
<comment type="caution">
    <text evidence="6">The sequence shown here is derived from an EMBL/GenBank/DDBJ whole genome shotgun (WGS) entry which is preliminary data.</text>
</comment>
<evidence type="ECO:0000256" key="3">
    <source>
        <dbReference type="ARBA" id="ARBA00022737"/>
    </source>
</evidence>
<dbReference type="PROSITE" id="PS00101">
    <property type="entry name" value="HEXAPEP_TRANSFERASES"/>
    <property type="match status" value="1"/>
</dbReference>
<dbReference type="PIRSF" id="PIRSF000441">
    <property type="entry name" value="CysE"/>
    <property type="match status" value="1"/>
</dbReference>
<name>A0A139LTZ6_9BACE</name>
<dbReference type="CDD" id="cd03354">
    <property type="entry name" value="LbH_SAT"/>
    <property type="match status" value="1"/>
</dbReference>
<gene>
    <name evidence="6" type="ORF">HMPREF2531_00507</name>
</gene>
<keyword evidence="4 5" id="KW-0012">Acyltransferase</keyword>
<evidence type="ECO:0000313" key="6">
    <source>
        <dbReference type="EMBL" id="KXT54853.1"/>
    </source>
</evidence>
<dbReference type="EC" id="2.3.1.30" evidence="5"/>
<keyword evidence="3" id="KW-0677">Repeat</keyword>
<comment type="similarity">
    <text evidence="1 5">Belongs to the transferase hexapeptide repeat family.</text>
</comment>
<dbReference type="RefSeq" id="WP_061433904.1">
    <property type="nucleotide sequence ID" value="NZ_KQ968674.1"/>
</dbReference>
<dbReference type="InterPro" id="IPR018357">
    <property type="entry name" value="Hexapep_transf_CS"/>
</dbReference>
<evidence type="ECO:0000313" key="7">
    <source>
        <dbReference type="Proteomes" id="UP000070319"/>
    </source>
</evidence>
<comment type="catalytic activity">
    <reaction evidence="5">
        <text>L-serine + acetyl-CoA = O-acetyl-L-serine + CoA</text>
        <dbReference type="Rhea" id="RHEA:24560"/>
        <dbReference type="ChEBI" id="CHEBI:33384"/>
        <dbReference type="ChEBI" id="CHEBI:57287"/>
        <dbReference type="ChEBI" id="CHEBI:57288"/>
        <dbReference type="ChEBI" id="CHEBI:58340"/>
        <dbReference type="EC" id="2.3.1.30"/>
    </reaction>
</comment>
<dbReference type="GO" id="GO:0005737">
    <property type="term" value="C:cytoplasm"/>
    <property type="evidence" value="ECO:0007669"/>
    <property type="project" value="InterPro"/>
</dbReference>
<dbReference type="EMBL" id="LTDF01000038">
    <property type="protein sequence ID" value="KXT54853.1"/>
    <property type="molecule type" value="Genomic_DNA"/>
</dbReference>
<organism evidence="6">
    <name type="scientific">Bacteroides intestinalis</name>
    <dbReference type="NCBI Taxonomy" id="329854"/>
    <lineage>
        <taxon>Bacteria</taxon>
        <taxon>Pseudomonadati</taxon>
        <taxon>Bacteroidota</taxon>
        <taxon>Bacteroidia</taxon>
        <taxon>Bacteroidales</taxon>
        <taxon>Bacteroidaceae</taxon>
        <taxon>Bacteroides</taxon>
    </lineage>
</organism>
<dbReference type="PATRIC" id="fig|329854.7.peg.509"/>
<evidence type="ECO:0000256" key="5">
    <source>
        <dbReference type="PIRNR" id="PIRNR000441"/>
    </source>
</evidence>
<dbReference type="InterPro" id="IPR005881">
    <property type="entry name" value="Ser_O-AcTrfase"/>
</dbReference>